<feature type="transmembrane region" description="Helical" evidence="2">
    <location>
        <begin position="39"/>
        <end position="57"/>
    </location>
</feature>
<dbReference type="AlphaFoldDB" id="H5TJW7"/>
<reference evidence="4" key="1">
    <citation type="submission" date="2012-02" db="EMBL/GenBank/DDBJ databases">
        <title>Whole genome shotgun sequence of Gordonia otitidis NBRC 100426.</title>
        <authorList>
            <person name="Yoshida I."/>
            <person name="Hosoyama A."/>
            <person name="Tsuchikane K."/>
            <person name="Katsumata H."/>
            <person name="Yamazaki S."/>
            <person name="Fujita N."/>
        </authorList>
    </citation>
    <scope>NUCLEOTIDE SEQUENCE [LARGE SCALE GENOMIC DNA]</scope>
    <source>
        <strain evidence="4">NBRC 100426</strain>
    </source>
</reference>
<dbReference type="RefSeq" id="WP_007238019.1">
    <property type="nucleotide sequence ID" value="NZ_BAFB01000082.1"/>
</dbReference>
<dbReference type="OrthoDB" id="3744378at2"/>
<feature type="transmembrane region" description="Helical" evidence="2">
    <location>
        <begin position="251"/>
        <end position="271"/>
    </location>
</feature>
<feature type="transmembrane region" description="Helical" evidence="2">
    <location>
        <begin position="277"/>
        <end position="297"/>
    </location>
</feature>
<feature type="domain" description="EamA" evidence="3">
    <location>
        <begin position="9"/>
        <end position="149"/>
    </location>
</feature>
<dbReference type="Pfam" id="PF00892">
    <property type="entry name" value="EamA"/>
    <property type="match status" value="2"/>
</dbReference>
<dbReference type="InterPro" id="IPR052756">
    <property type="entry name" value="Alkyne_AA_exporter"/>
</dbReference>
<keyword evidence="2" id="KW-0472">Membrane</keyword>
<dbReference type="GO" id="GO:0016020">
    <property type="term" value="C:membrane"/>
    <property type="evidence" value="ECO:0007669"/>
    <property type="project" value="InterPro"/>
</dbReference>
<feature type="domain" description="EamA" evidence="3">
    <location>
        <begin position="160"/>
        <end position="293"/>
    </location>
</feature>
<gene>
    <name evidence="4" type="ORF">GOOTI_082_00050</name>
</gene>
<dbReference type="InterPro" id="IPR000620">
    <property type="entry name" value="EamA_dom"/>
</dbReference>
<feature type="transmembrane region" description="Helical" evidence="2">
    <location>
        <begin position="77"/>
        <end position="98"/>
    </location>
</feature>
<feature type="transmembrane region" description="Helical" evidence="2">
    <location>
        <begin position="222"/>
        <end position="244"/>
    </location>
</feature>
<name>H5TJW7_GORO1</name>
<evidence type="ECO:0000313" key="4">
    <source>
        <dbReference type="EMBL" id="GAB33775.1"/>
    </source>
</evidence>
<protein>
    <recommendedName>
        <fullName evidence="3">EamA domain-containing protein</fullName>
    </recommendedName>
</protein>
<dbReference type="EMBL" id="BAFB01000082">
    <property type="protein sequence ID" value="GAB33775.1"/>
    <property type="molecule type" value="Genomic_DNA"/>
</dbReference>
<keyword evidence="2" id="KW-0812">Transmembrane</keyword>
<feature type="transmembrane region" description="Helical" evidence="2">
    <location>
        <begin position="190"/>
        <end position="210"/>
    </location>
</feature>
<evidence type="ECO:0000256" key="2">
    <source>
        <dbReference type="SAM" id="Phobius"/>
    </source>
</evidence>
<feature type="transmembrane region" description="Helical" evidence="2">
    <location>
        <begin position="134"/>
        <end position="153"/>
    </location>
</feature>
<dbReference type="PANTHER" id="PTHR12715">
    <property type="entry name" value="TRANSPORTER, DRUG/METABOLITE EXPORTER FAMILY"/>
    <property type="match status" value="1"/>
</dbReference>
<organism evidence="4 5">
    <name type="scientific">Gordonia otitidis (strain DSM 44809 / CCUG 52243 / JCM 12355 / NBRC 100426 / IFM 10032)</name>
    <dbReference type="NCBI Taxonomy" id="1108044"/>
    <lineage>
        <taxon>Bacteria</taxon>
        <taxon>Bacillati</taxon>
        <taxon>Actinomycetota</taxon>
        <taxon>Actinomycetes</taxon>
        <taxon>Mycobacteriales</taxon>
        <taxon>Gordoniaceae</taxon>
        <taxon>Gordonia</taxon>
    </lineage>
</organism>
<dbReference type="InterPro" id="IPR037185">
    <property type="entry name" value="EmrE-like"/>
</dbReference>
<dbReference type="PANTHER" id="PTHR12715:SF4">
    <property type="entry name" value="EAMA DOMAIN-CONTAINING PROTEIN"/>
    <property type="match status" value="1"/>
</dbReference>
<accession>H5TJW7</accession>
<evidence type="ECO:0000256" key="1">
    <source>
        <dbReference type="ARBA" id="ARBA00007362"/>
    </source>
</evidence>
<dbReference type="Gene3D" id="1.10.3730.20">
    <property type="match status" value="1"/>
</dbReference>
<proteinExistence type="inferred from homology"/>
<evidence type="ECO:0000259" key="3">
    <source>
        <dbReference type="Pfam" id="PF00892"/>
    </source>
</evidence>
<comment type="similarity">
    <text evidence="1">Belongs to the EamA transporter family.</text>
</comment>
<keyword evidence="5" id="KW-1185">Reference proteome</keyword>
<evidence type="ECO:0000313" key="5">
    <source>
        <dbReference type="Proteomes" id="UP000005038"/>
    </source>
</evidence>
<dbReference type="SUPFAM" id="SSF103481">
    <property type="entry name" value="Multidrug resistance efflux transporter EmrE"/>
    <property type="match status" value="2"/>
</dbReference>
<feature type="transmembrane region" description="Helical" evidence="2">
    <location>
        <begin position="159"/>
        <end position="178"/>
    </location>
</feature>
<comment type="caution">
    <text evidence="4">The sequence shown here is derived from an EMBL/GenBank/DDBJ whole genome shotgun (WGS) entry which is preliminary data.</text>
</comment>
<sequence>MTRRLPDLAVLAALVTVALWSLSFIAIRSAGHSFSPGALAFGRLAVAVVALVVIVGVMRRRAGSRPWIPPLPRGRALALVVGYGVAWFAVYTVVLNWAEQHLDAGTAALLVNFAPILVAVFAGLFLGEGFSGRLLVGIGVAFAGVVLIAVGGTGPHADWLGIALGLTAAVLYATGVLVQKVALGHVDGLTATFWGVAAGVIATVPFAPAAIREVSTAPASDIGAMVFLGVGPTAIAFTTWVYALSRTSAGALTATTLVVPAVVIVLSWLLLAEVPTPLRVVGGVLCLVGVAMTRGLIRVPSSRRLRVVEDQLEECEVEP</sequence>
<dbReference type="Proteomes" id="UP000005038">
    <property type="component" value="Unassembled WGS sequence"/>
</dbReference>
<dbReference type="STRING" id="1108044.GOOTI_082_00050"/>
<keyword evidence="2" id="KW-1133">Transmembrane helix</keyword>
<feature type="transmembrane region" description="Helical" evidence="2">
    <location>
        <begin position="104"/>
        <end position="127"/>
    </location>
</feature>